<feature type="region of interest" description="Disordered" evidence="1">
    <location>
        <begin position="550"/>
        <end position="602"/>
    </location>
</feature>
<evidence type="ECO:0000313" key="4">
    <source>
        <dbReference type="Proteomes" id="UP000266841"/>
    </source>
</evidence>
<dbReference type="PANTHER" id="PTHR33683">
    <property type="entry name" value="1, PUTATIVE-RELATED"/>
    <property type="match status" value="1"/>
</dbReference>
<feature type="region of interest" description="Disordered" evidence="1">
    <location>
        <begin position="616"/>
        <end position="665"/>
    </location>
</feature>
<dbReference type="AlphaFoldDB" id="K0RUE1"/>
<feature type="region of interest" description="Disordered" evidence="1">
    <location>
        <begin position="1"/>
        <end position="87"/>
    </location>
</feature>
<feature type="transmembrane region" description="Helical" evidence="2">
    <location>
        <begin position="780"/>
        <end position="806"/>
    </location>
</feature>
<dbReference type="EMBL" id="AGNL01044088">
    <property type="protein sequence ID" value="EJK50247.1"/>
    <property type="molecule type" value="Genomic_DNA"/>
</dbReference>
<feature type="compositionally biased region" description="Basic and acidic residues" evidence="1">
    <location>
        <begin position="839"/>
        <end position="855"/>
    </location>
</feature>
<evidence type="ECO:0000313" key="3">
    <source>
        <dbReference type="EMBL" id="EJK50247.1"/>
    </source>
</evidence>
<feature type="region of interest" description="Disordered" evidence="1">
    <location>
        <begin position="825"/>
        <end position="1016"/>
    </location>
</feature>
<feature type="compositionally biased region" description="Basic and acidic residues" evidence="1">
    <location>
        <begin position="908"/>
        <end position="921"/>
    </location>
</feature>
<keyword evidence="4" id="KW-1185">Reference proteome</keyword>
<keyword evidence="2" id="KW-0472">Membrane</keyword>
<feature type="compositionally biased region" description="Low complexity" evidence="1">
    <location>
        <begin position="465"/>
        <end position="481"/>
    </location>
</feature>
<sequence length="1016" mass="110187">MLTCDAERSCPGGGSAASRVRRASRPRGIRGRPGHRPRRGRRRRPEGRRPAPPLGPVRRPPRRPGPSHPRVVLDGRPHIQRHPADAPLGIVGHRRLHGRDRRLPSPPYLDLDVIAEDSINRNGDKVVSTLRDRGERAGREYFQRVQGIETVARKEVTMRPTRSPTGRPTPAPTGDPTPVPSGMPSEFPSLEPSGVPSRTLDNVIMTGSREDLQLGGLTTSSYGYVFNIRTKPDANVVLLTGMDFYTESTSDVNFELWTYAGNYQDKKGAVDGSWTKIGGGVTRGRGIGRYTTIPEGMFKPTSIDGGGASRAFYLTLDTINLVYKLGKDAGIRGAPPDTYVHHESPDIEVWEGEGVLQYNRTNAKEGLPPFPDTSVTVFYRYPRSYLGAIYYDRVPCKPYSVYGDLQSLPCPLVPTGTPTVPPPTKSPATAEPSVQPTTEAPTTAAPIPGVTPAPITPTESPTVAPTSSFPPTMFPTTTRPTNSPVIPMRTNFVATLRNVPKRDMTSREVEKYIEILTAFLRRHTEQSMVIEGIEFWHQHLLVLPAMVEELEEEDAEEPALAAAEEESEEPDAGEEEGKDDSAVAEDESALAVEETELSPEEELTIDAELAAVEKEASKLADDGGDGQPDEEEADEDEGDEEDASPQIAGKRSLHPSKKRHVHPAPEVLDCDHPELAHAAGYTCGMEVHLILKVSYAFLPYELLSDMAVVAIEENESELLDLLHEQQAFYTFFRNMDQVTSRVIEGDMTLAPTVAPSTLAYMEANQAQEILNLTATEDSGIGFGVMVGVGVGFLWCCLTAVAVACLMKARGEIMEQRDMENLLKAQRDGPIASSSSSPPEVRKDAELGSKHDHSTDSDDESDPFDHTKNSRLAPRARAEVAKSVREGGAGSGAVVAHRVSHARSMVVQRNRDDIGGGQERRAAPLGQGEPGVRAGGRQGTGRRRGPPRVPRQVDGGAAQSGQHGGGQERRAAPIGQGAPGVRAGGQEGRRPRGRRAQPVHVGGPQVGSEQGVRWPPW</sequence>
<organism evidence="3 4">
    <name type="scientific">Thalassiosira oceanica</name>
    <name type="common">Marine diatom</name>
    <dbReference type="NCBI Taxonomy" id="159749"/>
    <lineage>
        <taxon>Eukaryota</taxon>
        <taxon>Sar</taxon>
        <taxon>Stramenopiles</taxon>
        <taxon>Ochrophyta</taxon>
        <taxon>Bacillariophyta</taxon>
        <taxon>Coscinodiscophyceae</taxon>
        <taxon>Thalassiosirophycidae</taxon>
        <taxon>Thalassiosirales</taxon>
        <taxon>Thalassiosiraceae</taxon>
        <taxon>Thalassiosira</taxon>
    </lineage>
</organism>
<feature type="compositionally biased region" description="Acidic residues" evidence="1">
    <location>
        <begin position="622"/>
        <end position="643"/>
    </location>
</feature>
<feature type="compositionally biased region" description="Basic and acidic residues" evidence="1">
    <location>
        <begin position="875"/>
        <end position="884"/>
    </location>
</feature>
<dbReference type="OrthoDB" id="10603887at2759"/>
<name>K0RUE1_THAOC</name>
<feature type="compositionally biased region" description="Low complexity" evidence="1">
    <location>
        <begin position="436"/>
        <end position="448"/>
    </location>
</feature>
<accession>K0RUE1</accession>
<comment type="caution">
    <text evidence="3">The sequence shown here is derived from an EMBL/GenBank/DDBJ whole genome shotgun (WGS) entry which is preliminary data.</text>
</comment>
<dbReference type="PANTHER" id="PTHR33683:SF46">
    <property type="entry name" value="SUSHI DOMAIN-CONTAINING PROTEIN"/>
    <property type="match status" value="1"/>
</dbReference>
<feature type="compositionally biased region" description="Basic residues" evidence="1">
    <location>
        <begin position="19"/>
        <end position="46"/>
    </location>
</feature>
<gene>
    <name evidence="3" type="ORF">THAOC_30810</name>
</gene>
<evidence type="ECO:0000256" key="2">
    <source>
        <dbReference type="SAM" id="Phobius"/>
    </source>
</evidence>
<reference evidence="3 4" key="1">
    <citation type="journal article" date="2012" name="Genome Biol.">
        <title>Genome and low-iron response of an oceanic diatom adapted to chronic iron limitation.</title>
        <authorList>
            <person name="Lommer M."/>
            <person name="Specht M."/>
            <person name="Roy A.S."/>
            <person name="Kraemer L."/>
            <person name="Andreson R."/>
            <person name="Gutowska M.A."/>
            <person name="Wolf J."/>
            <person name="Bergner S.V."/>
            <person name="Schilhabel M.B."/>
            <person name="Klostermeier U.C."/>
            <person name="Beiko R.G."/>
            <person name="Rosenstiel P."/>
            <person name="Hippler M."/>
            <person name="Laroche J."/>
        </authorList>
    </citation>
    <scope>NUCLEOTIDE SEQUENCE [LARGE SCALE GENOMIC DNA]</scope>
    <source>
        <strain evidence="3 4">CCMP1005</strain>
    </source>
</reference>
<evidence type="ECO:0000256" key="1">
    <source>
        <dbReference type="SAM" id="MobiDB-lite"/>
    </source>
</evidence>
<protein>
    <submittedName>
        <fullName evidence="3">Uncharacterized protein</fullName>
    </submittedName>
</protein>
<feature type="region of interest" description="Disordered" evidence="1">
    <location>
        <begin position="156"/>
        <end position="198"/>
    </location>
</feature>
<feature type="region of interest" description="Disordered" evidence="1">
    <location>
        <begin position="414"/>
        <end position="486"/>
    </location>
</feature>
<keyword evidence="2" id="KW-1133">Transmembrane helix</keyword>
<dbReference type="Proteomes" id="UP000266841">
    <property type="component" value="Unassembled WGS sequence"/>
</dbReference>
<feature type="compositionally biased region" description="Basic residues" evidence="1">
    <location>
        <begin position="651"/>
        <end position="662"/>
    </location>
</feature>
<feature type="compositionally biased region" description="Pro residues" evidence="1">
    <location>
        <begin position="167"/>
        <end position="181"/>
    </location>
</feature>
<proteinExistence type="predicted"/>
<dbReference type="eggNOG" id="ENOG502SETU">
    <property type="taxonomic scope" value="Eukaryota"/>
</dbReference>
<keyword evidence="2" id="KW-0812">Transmembrane</keyword>
<feature type="compositionally biased region" description="Low complexity" evidence="1">
    <location>
        <begin position="949"/>
        <end position="960"/>
    </location>
</feature>